<dbReference type="InterPro" id="IPR010327">
    <property type="entry name" value="FldB/FldC_alpha/beta"/>
</dbReference>
<dbReference type="Pfam" id="PF09989">
    <property type="entry name" value="DUF2229"/>
    <property type="match status" value="1"/>
</dbReference>
<accession>A0A9D1N0H8</accession>
<name>A0A9D1N0H8_9CLOT</name>
<sequence>MPTETSNQMQIGIPRAMSYFNYFPFWYGFFEDLGIKVVISDKTTKQTMSEGSALVVSETCLPIKVYVGHILNLLEKGVDKIFVPSIQSIDHKIYNCSKIRGLPDLIKNVVKKDFTIVDATLDKSEKNQGLYEFLKEAVKPFGITDEKRIKAASKEGWKVMNNFKIMLNSGIPFEKALNYAKKGQVVIVNNQKSYPISVAVLAHSYNLFDDRISMKIFDKLEKLDVKAYTAEQLSIEQLREGICALDSKMYWANEYEMTGGAGHFLQDNNIDGIITINAFGCGPDSIMVERISRAARKFNKPVLNLSVDEQTGEAGFVTRIEAFTDMLFRKKRASIINKIDIKESAKNTSDNNIEITKN</sequence>
<reference evidence="2" key="2">
    <citation type="journal article" date="2021" name="PeerJ">
        <title>Extensive microbial diversity within the chicken gut microbiome revealed by metagenomics and culture.</title>
        <authorList>
            <person name="Gilroy R."/>
            <person name="Ravi A."/>
            <person name="Getino M."/>
            <person name="Pursley I."/>
            <person name="Horton D.L."/>
            <person name="Alikhan N.F."/>
            <person name="Baker D."/>
            <person name="Gharbi K."/>
            <person name="Hall N."/>
            <person name="Watson M."/>
            <person name="Adriaenssens E.M."/>
            <person name="Foster-Nyarko E."/>
            <person name="Jarju S."/>
            <person name="Secka A."/>
            <person name="Antonio M."/>
            <person name="Oren A."/>
            <person name="Chaudhuri R.R."/>
            <person name="La Ragione R."/>
            <person name="Hildebrand F."/>
            <person name="Pallen M.J."/>
        </authorList>
    </citation>
    <scope>NUCLEOTIDE SEQUENCE</scope>
    <source>
        <strain evidence="2">CHK154-7741</strain>
    </source>
</reference>
<reference evidence="2" key="1">
    <citation type="submission" date="2020-10" db="EMBL/GenBank/DDBJ databases">
        <authorList>
            <person name="Gilroy R."/>
        </authorList>
    </citation>
    <scope>NUCLEOTIDE SEQUENCE</scope>
    <source>
        <strain evidence="2">CHK154-7741</strain>
    </source>
</reference>
<dbReference type="PANTHER" id="PTHR32329:SF2">
    <property type="entry name" value="BIFUNCTIONAL PROTEIN [INCLUDES 2-HYDROXYACYL-COA DEHYDRATASE (N-TER) AND ITS ACTIVATOR DOMAIN (C_TERM)"/>
    <property type="match status" value="1"/>
</dbReference>
<comment type="caution">
    <text evidence="2">The sequence shown here is derived from an EMBL/GenBank/DDBJ whole genome shotgun (WGS) entry which is preliminary data.</text>
</comment>
<dbReference type="Pfam" id="PF06050">
    <property type="entry name" value="HGD-D"/>
    <property type="match status" value="1"/>
</dbReference>
<evidence type="ECO:0000313" key="2">
    <source>
        <dbReference type="EMBL" id="HIU92938.1"/>
    </source>
</evidence>
<evidence type="ECO:0000313" key="3">
    <source>
        <dbReference type="Proteomes" id="UP000886748"/>
    </source>
</evidence>
<evidence type="ECO:0000259" key="1">
    <source>
        <dbReference type="Pfam" id="PF09989"/>
    </source>
</evidence>
<dbReference type="PANTHER" id="PTHR32329">
    <property type="entry name" value="BIFUNCTIONAL PROTEIN [INCLUDES 2-HYDROXYACYL-COA DEHYDRATASE (N-TER) AND ITS ACTIVATOR DOMAIN (C_TERM)-RELATED"/>
    <property type="match status" value="1"/>
</dbReference>
<protein>
    <submittedName>
        <fullName evidence="2">2-hydroxyacyl-CoA dehydratase</fullName>
    </submittedName>
</protein>
<dbReference type="EMBL" id="DVOD01000055">
    <property type="protein sequence ID" value="HIU92938.1"/>
    <property type="molecule type" value="Genomic_DNA"/>
</dbReference>
<gene>
    <name evidence="2" type="ORF">IAD26_07385</name>
</gene>
<organism evidence="2 3">
    <name type="scientific">Candidatus Limenecus avicola</name>
    <dbReference type="NCBI Taxonomy" id="2840847"/>
    <lineage>
        <taxon>Bacteria</taxon>
        <taxon>Bacillati</taxon>
        <taxon>Bacillota</taxon>
        <taxon>Clostridia</taxon>
        <taxon>Eubacteriales</taxon>
        <taxon>Clostridiaceae</taxon>
        <taxon>Clostridiaceae incertae sedis</taxon>
        <taxon>Candidatus Limenecus</taxon>
    </lineage>
</organism>
<dbReference type="AlphaFoldDB" id="A0A9D1N0H8"/>
<dbReference type="InterPro" id="IPR018709">
    <property type="entry name" value="CoA_activase_DUF2229"/>
</dbReference>
<dbReference type="Proteomes" id="UP000886748">
    <property type="component" value="Unassembled WGS sequence"/>
</dbReference>
<feature type="domain" description="DUF2229" evidence="1">
    <location>
        <begin position="11"/>
        <end position="232"/>
    </location>
</feature>
<dbReference type="Gene3D" id="3.40.50.11900">
    <property type="match status" value="1"/>
</dbReference>
<proteinExistence type="predicted"/>
<dbReference type="InterPro" id="IPR051805">
    <property type="entry name" value="Dehydratase_Activator_Redct"/>
</dbReference>